<dbReference type="PATRIC" id="fig|706587.4.peg.3337"/>
<evidence type="ECO:0000313" key="3">
    <source>
        <dbReference type="Proteomes" id="UP000006055"/>
    </source>
</evidence>
<reference evidence="3" key="1">
    <citation type="submission" date="2012-06" db="EMBL/GenBank/DDBJ databases">
        <title>Complete sequence of chromosome of Desulfomonile tiedjei DSM 6799.</title>
        <authorList>
            <person name="Lucas S."/>
            <person name="Copeland A."/>
            <person name="Lapidus A."/>
            <person name="Glavina del Rio T."/>
            <person name="Dalin E."/>
            <person name="Tice H."/>
            <person name="Bruce D."/>
            <person name="Goodwin L."/>
            <person name="Pitluck S."/>
            <person name="Peters L."/>
            <person name="Ovchinnikova G."/>
            <person name="Zeytun A."/>
            <person name="Lu M."/>
            <person name="Kyrpides N."/>
            <person name="Mavromatis K."/>
            <person name="Ivanova N."/>
            <person name="Brettin T."/>
            <person name="Detter J.C."/>
            <person name="Han C."/>
            <person name="Larimer F."/>
            <person name="Land M."/>
            <person name="Hauser L."/>
            <person name="Markowitz V."/>
            <person name="Cheng J.-F."/>
            <person name="Hugenholtz P."/>
            <person name="Woyke T."/>
            <person name="Wu D."/>
            <person name="Spring S."/>
            <person name="Schroeder M."/>
            <person name="Brambilla E."/>
            <person name="Klenk H.-P."/>
            <person name="Eisen J.A."/>
        </authorList>
    </citation>
    <scope>NUCLEOTIDE SEQUENCE [LARGE SCALE GENOMIC DNA]</scope>
    <source>
        <strain evidence="3">ATCC 49306 / DSM 6799 / DCB-1</strain>
    </source>
</reference>
<evidence type="ECO:0000256" key="1">
    <source>
        <dbReference type="SAM" id="Phobius"/>
    </source>
</evidence>
<dbReference type="RefSeq" id="WP_014810741.1">
    <property type="nucleotide sequence ID" value="NC_018025.1"/>
</dbReference>
<dbReference type="KEGG" id="dti:Desti_2935"/>
<name>I4C7R3_DESTA</name>
<dbReference type="EMBL" id="CP003360">
    <property type="protein sequence ID" value="AFM25604.1"/>
    <property type="molecule type" value="Genomic_DNA"/>
</dbReference>
<keyword evidence="1" id="KW-0812">Transmembrane</keyword>
<gene>
    <name evidence="2" type="ordered locus">Desti_2935</name>
</gene>
<protein>
    <submittedName>
        <fullName evidence="2">Uncharacterized protein</fullName>
    </submittedName>
</protein>
<organism evidence="2 3">
    <name type="scientific">Desulfomonile tiedjei (strain ATCC 49306 / DSM 6799 / DCB-1)</name>
    <dbReference type="NCBI Taxonomy" id="706587"/>
    <lineage>
        <taxon>Bacteria</taxon>
        <taxon>Pseudomonadati</taxon>
        <taxon>Thermodesulfobacteriota</taxon>
        <taxon>Desulfomonilia</taxon>
        <taxon>Desulfomonilales</taxon>
        <taxon>Desulfomonilaceae</taxon>
        <taxon>Desulfomonile</taxon>
    </lineage>
</organism>
<dbReference type="AlphaFoldDB" id="I4C7R3"/>
<dbReference type="HOGENOM" id="CLU_1765092_0_0_7"/>
<keyword evidence="3" id="KW-1185">Reference proteome</keyword>
<feature type="transmembrane region" description="Helical" evidence="1">
    <location>
        <begin position="58"/>
        <end position="89"/>
    </location>
</feature>
<sequence>MIWKLVAMLALGILSGLLSFYNKNFYVRVFNDILGKEEDENVAVRVGRGFFYGFFFPIYFSLLLTGLIALVVFLIIAGIIAAVIFVIVWATEKLLPNEWVGELLIGLFEKVGIKRPTPVVPVTPAIPVAPAISQPEQPKTPSEPESK</sequence>
<evidence type="ECO:0000313" key="2">
    <source>
        <dbReference type="EMBL" id="AFM25604.1"/>
    </source>
</evidence>
<accession>I4C7R3</accession>
<proteinExistence type="predicted"/>
<keyword evidence="1" id="KW-1133">Transmembrane helix</keyword>
<dbReference type="STRING" id="706587.Desti_2935"/>
<keyword evidence="1" id="KW-0472">Membrane</keyword>
<dbReference type="Proteomes" id="UP000006055">
    <property type="component" value="Chromosome"/>
</dbReference>